<protein>
    <recommendedName>
        <fullName evidence="3">RNase H type-1 domain-containing protein</fullName>
    </recommendedName>
</protein>
<evidence type="ECO:0000313" key="2">
    <source>
        <dbReference type="Proteomes" id="UP000593572"/>
    </source>
</evidence>
<organism evidence="1 2">
    <name type="scientific">Gossypium lobatum</name>
    <dbReference type="NCBI Taxonomy" id="34289"/>
    <lineage>
        <taxon>Eukaryota</taxon>
        <taxon>Viridiplantae</taxon>
        <taxon>Streptophyta</taxon>
        <taxon>Embryophyta</taxon>
        <taxon>Tracheophyta</taxon>
        <taxon>Spermatophyta</taxon>
        <taxon>Magnoliopsida</taxon>
        <taxon>eudicotyledons</taxon>
        <taxon>Gunneridae</taxon>
        <taxon>Pentapetalae</taxon>
        <taxon>rosids</taxon>
        <taxon>malvids</taxon>
        <taxon>Malvales</taxon>
        <taxon>Malvaceae</taxon>
        <taxon>Malvoideae</taxon>
        <taxon>Gossypium</taxon>
    </lineage>
</organism>
<accession>A0A7J8MW28</accession>
<reference evidence="1 2" key="1">
    <citation type="journal article" date="2019" name="Genome Biol. Evol.">
        <title>Insights into the evolution of the New World diploid cottons (Gossypium, subgenus Houzingenia) based on genome sequencing.</title>
        <authorList>
            <person name="Grover C.E."/>
            <person name="Arick M.A. 2nd"/>
            <person name="Thrash A."/>
            <person name="Conover J.L."/>
            <person name="Sanders W.S."/>
            <person name="Peterson D.G."/>
            <person name="Frelichowski J.E."/>
            <person name="Scheffler J.A."/>
            <person name="Scheffler B.E."/>
            <person name="Wendel J.F."/>
        </authorList>
    </citation>
    <scope>NUCLEOTIDE SEQUENCE [LARGE SCALE GENOMIC DNA]</scope>
    <source>
        <strain evidence="1">157</strain>
        <tissue evidence="1">Leaf</tissue>
    </source>
</reference>
<comment type="caution">
    <text evidence="1">The sequence shown here is derived from an EMBL/GenBank/DDBJ whole genome shotgun (WGS) entry which is preliminary data.</text>
</comment>
<sequence>MCVYLNIDGVVYSSSSFSTASGVIHDGKGTWIFGYNRFLGKCSFMVAELWSNNLENVISISDRKIEGTKISLIRRIQQILAFKGKWSLRYIPSETN</sequence>
<dbReference type="AlphaFoldDB" id="A0A7J8MW28"/>
<proteinExistence type="predicted"/>
<dbReference type="EMBL" id="JABEZX010000010">
    <property type="protein sequence ID" value="MBA0568770.1"/>
    <property type="molecule type" value="Genomic_DNA"/>
</dbReference>
<name>A0A7J8MW28_9ROSI</name>
<keyword evidence="2" id="KW-1185">Reference proteome</keyword>
<gene>
    <name evidence="1" type="ORF">Golob_006240</name>
</gene>
<dbReference type="Proteomes" id="UP000593572">
    <property type="component" value="Unassembled WGS sequence"/>
</dbReference>
<evidence type="ECO:0008006" key="3">
    <source>
        <dbReference type="Google" id="ProtNLM"/>
    </source>
</evidence>
<evidence type="ECO:0000313" key="1">
    <source>
        <dbReference type="EMBL" id="MBA0568770.1"/>
    </source>
</evidence>